<gene>
    <name evidence="1" type="ORF">UFOVP671_29</name>
</gene>
<dbReference type="EMBL" id="LR796645">
    <property type="protein sequence ID" value="CAB4155848.1"/>
    <property type="molecule type" value="Genomic_DNA"/>
</dbReference>
<accession>A0A6J5NFY1</accession>
<name>A0A6J5NFY1_9CAUD</name>
<sequence>MEYKRGFELPKDIEIPETKRNGAYFSESTITVFDRGIILSSLRRVIEDLKNVNNDTDFEMVASLYKGKVDSIYSLFDGKSADDREFLIRYVYSVIQKVKNSKVIKFNVEQIISVDDDVTD</sequence>
<proteinExistence type="predicted"/>
<organism evidence="1">
    <name type="scientific">uncultured Caudovirales phage</name>
    <dbReference type="NCBI Taxonomy" id="2100421"/>
    <lineage>
        <taxon>Viruses</taxon>
        <taxon>Duplodnaviria</taxon>
        <taxon>Heunggongvirae</taxon>
        <taxon>Uroviricota</taxon>
        <taxon>Caudoviricetes</taxon>
        <taxon>Peduoviridae</taxon>
        <taxon>Maltschvirus</taxon>
        <taxon>Maltschvirus maltsch</taxon>
    </lineage>
</organism>
<evidence type="ECO:0000313" key="1">
    <source>
        <dbReference type="EMBL" id="CAB4155848.1"/>
    </source>
</evidence>
<protein>
    <submittedName>
        <fullName evidence="1">Uncharacterized protein</fullName>
    </submittedName>
</protein>
<reference evidence="1" key="1">
    <citation type="submission" date="2020-04" db="EMBL/GenBank/DDBJ databases">
        <authorList>
            <person name="Chiriac C."/>
            <person name="Salcher M."/>
            <person name="Ghai R."/>
            <person name="Kavagutti S V."/>
        </authorList>
    </citation>
    <scope>NUCLEOTIDE SEQUENCE</scope>
</reference>